<feature type="binding site" evidence="14">
    <location>
        <position position="91"/>
    </location>
    <ligand>
        <name>Fe cation</name>
        <dbReference type="ChEBI" id="CHEBI:24875"/>
    </ligand>
</feature>
<evidence type="ECO:0000256" key="14">
    <source>
        <dbReference type="PIRSR" id="PIRSR602481-2"/>
    </source>
</evidence>
<dbReference type="SUPFAM" id="SSF46785">
    <property type="entry name" value="Winged helix' DNA-binding domain"/>
    <property type="match status" value="1"/>
</dbReference>
<dbReference type="OrthoDB" id="8659436at2"/>
<feature type="binding site" evidence="13">
    <location>
        <position position="95"/>
    </location>
    <ligand>
        <name>Zn(2+)</name>
        <dbReference type="ChEBI" id="CHEBI:29105"/>
    </ligand>
</feature>
<dbReference type="Gene3D" id="1.10.10.10">
    <property type="entry name" value="Winged helix-like DNA-binding domain superfamily/Winged helix DNA-binding domain"/>
    <property type="match status" value="1"/>
</dbReference>
<keyword evidence="5 15" id="KW-0963">Cytoplasm</keyword>
<feature type="binding site" evidence="13">
    <location>
        <position position="138"/>
    </location>
    <ligand>
        <name>Zn(2+)</name>
        <dbReference type="ChEBI" id="CHEBI:29105"/>
    </ligand>
</feature>
<evidence type="ECO:0000256" key="7">
    <source>
        <dbReference type="ARBA" id="ARBA00022723"/>
    </source>
</evidence>
<comment type="cofactor">
    <cofactor evidence="14">
        <name>Mn(2+)</name>
        <dbReference type="ChEBI" id="CHEBI:29035"/>
    </cofactor>
    <cofactor evidence="14">
        <name>Fe(2+)</name>
        <dbReference type="ChEBI" id="CHEBI:29033"/>
    </cofactor>
    <text evidence="14">Binds 1 Mn(2+) or Fe(2+) ion per subunit.</text>
</comment>
<evidence type="ECO:0000256" key="2">
    <source>
        <dbReference type="ARBA" id="ARBA00007957"/>
    </source>
</evidence>
<evidence type="ECO:0000256" key="15">
    <source>
        <dbReference type="RuleBase" id="RU364037"/>
    </source>
</evidence>
<evidence type="ECO:0000256" key="5">
    <source>
        <dbReference type="ARBA" id="ARBA00022490"/>
    </source>
</evidence>
<evidence type="ECO:0000256" key="3">
    <source>
        <dbReference type="ARBA" id="ARBA00011738"/>
    </source>
</evidence>
<feature type="binding site" evidence="13">
    <location>
        <position position="98"/>
    </location>
    <ligand>
        <name>Zn(2+)</name>
        <dbReference type="ChEBI" id="CHEBI:29105"/>
    </ligand>
</feature>
<reference evidence="16 17" key="1">
    <citation type="submission" date="2019-03" db="EMBL/GenBank/DDBJ databases">
        <title>Genomic Encyclopedia of Type Strains, Phase IV (KMG-IV): sequencing the most valuable type-strain genomes for metagenomic binning, comparative biology and taxonomic classification.</title>
        <authorList>
            <person name="Goeker M."/>
        </authorList>
    </citation>
    <scope>NUCLEOTIDE SEQUENCE [LARGE SCALE GENOMIC DNA]</scope>
    <source>
        <strain evidence="16 17">DSM 102852</strain>
    </source>
</reference>
<evidence type="ECO:0000313" key="16">
    <source>
        <dbReference type="EMBL" id="TDR32316.1"/>
    </source>
</evidence>
<dbReference type="GO" id="GO:0001216">
    <property type="term" value="F:DNA-binding transcription activator activity"/>
    <property type="evidence" value="ECO:0007669"/>
    <property type="project" value="UniProtKB-ARBA"/>
</dbReference>
<name>A0A4V3DK18_9BURK</name>
<evidence type="ECO:0000256" key="8">
    <source>
        <dbReference type="ARBA" id="ARBA00022833"/>
    </source>
</evidence>
<keyword evidence="9 14" id="KW-0408">Iron</keyword>
<dbReference type="CDD" id="cd07153">
    <property type="entry name" value="Fur_like"/>
    <property type="match status" value="1"/>
</dbReference>
<feature type="binding site" evidence="13">
    <location>
        <position position="135"/>
    </location>
    <ligand>
        <name>Zn(2+)</name>
        <dbReference type="ChEBI" id="CHEBI:29105"/>
    </ligand>
</feature>
<dbReference type="GO" id="GO:0005829">
    <property type="term" value="C:cytosol"/>
    <property type="evidence" value="ECO:0007669"/>
    <property type="project" value="TreeGrafter"/>
</dbReference>
<evidence type="ECO:0000256" key="11">
    <source>
        <dbReference type="ARBA" id="ARBA00023125"/>
    </source>
</evidence>
<comment type="cofactor">
    <cofactor evidence="13">
        <name>Zn(2+)</name>
        <dbReference type="ChEBI" id="CHEBI:29105"/>
    </cofactor>
    <text evidence="13">Binds 1 zinc ion per subunit.</text>
</comment>
<dbReference type="PANTHER" id="PTHR33202">
    <property type="entry name" value="ZINC UPTAKE REGULATION PROTEIN"/>
    <property type="match status" value="1"/>
</dbReference>
<dbReference type="PANTHER" id="PTHR33202:SF2">
    <property type="entry name" value="FERRIC UPTAKE REGULATION PROTEIN"/>
    <property type="match status" value="1"/>
</dbReference>
<keyword evidence="10 15" id="KW-0805">Transcription regulation</keyword>
<comment type="similarity">
    <text evidence="2 15">Belongs to the Fur family.</text>
</comment>
<accession>A0A4V3DK18</accession>
<dbReference type="InterPro" id="IPR036390">
    <property type="entry name" value="WH_DNA-bd_sf"/>
</dbReference>
<keyword evidence="11 15" id="KW-0238">DNA-binding</keyword>
<sequence>MDKTFELKSSGLKVTLPRLKILELFQNSVANGERHLSADDVYRVLMNEQMDIGLATVYRVLTQFEQAGLLVRRNFESGKALYELNEGEPHDHLLCLNCGKVEEFSDAQIEARQHEIAEQYGYVLHERAMSLYGVCADCQTKSKRR</sequence>
<dbReference type="Pfam" id="PF01475">
    <property type="entry name" value="FUR"/>
    <property type="match status" value="1"/>
</dbReference>
<evidence type="ECO:0000256" key="9">
    <source>
        <dbReference type="ARBA" id="ARBA00023004"/>
    </source>
</evidence>
<comment type="subcellular location">
    <subcellularLocation>
        <location evidence="1 15">Cytoplasm</location>
    </subcellularLocation>
</comment>
<evidence type="ECO:0000256" key="4">
    <source>
        <dbReference type="ARBA" id="ARBA00020910"/>
    </source>
</evidence>
<dbReference type="AlphaFoldDB" id="A0A4V3DK18"/>
<dbReference type="FunFam" id="3.30.1490.190:FF:000001">
    <property type="entry name" value="Ferric uptake regulation protein"/>
    <property type="match status" value="1"/>
</dbReference>
<dbReference type="GO" id="GO:0000976">
    <property type="term" value="F:transcription cis-regulatory region binding"/>
    <property type="evidence" value="ECO:0007669"/>
    <property type="project" value="UniProtKB-ARBA"/>
</dbReference>
<dbReference type="GO" id="GO:0045892">
    <property type="term" value="P:negative regulation of DNA-templated transcription"/>
    <property type="evidence" value="ECO:0007669"/>
    <property type="project" value="TreeGrafter"/>
</dbReference>
<dbReference type="EMBL" id="SNZE01000004">
    <property type="protein sequence ID" value="TDR32316.1"/>
    <property type="molecule type" value="Genomic_DNA"/>
</dbReference>
<evidence type="ECO:0000256" key="1">
    <source>
        <dbReference type="ARBA" id="ARBA00004496"/>
    </source>
</evidence>
<keyword evidence="6 15" id="KW-0678">Repressor</keyword>
<keyword evidence="8 13" id="KW-0862">Zinc</keyword>
<gene>
    <name evidence="15" type="primary">fur</name>
    <name evidence="16" type="ORF">DFR44_10430</name>
</gene>
<keyword evidence="17" id="KW-1185">Reference proteome</keyword>
<dbReference type="InterPro" id="IPR036388">
    <property type="entry name" value="WH-like_DNA-bd_sf"/>
</dbReference>
<feature type="binding site" evidence="14">
    <location>
        <position position="110"/>
    </location>
    <ligand>
        <name>Fe cation</name>
        <dbReference type="ChEBI" id="CHEBI:24875"/>
    </ligand>
</feature>
<dbReference type="RefSeq" id="WP_133619184.1">
    <property type="nucleotide sequence ID" value="NZ_SNZE01000004.1"/>
</dbReference>
<keyword evidence="7 13" id="KW-0479">Metal-binding</keyword>
<dbReference type="NCBIfam" id="NF006999">
    <property type="entry name" value="PRK09462.1"/>
    <property type="match status" value="1"/>
</dbReference>
<evidence type="ECO:0000256" key="12">
    <source>
        <dbReference type="ARBA" id="ARBA00023163"/>
    </source>
</evidence>
<evidence type="ECO:0000313" key="17">
    <source>
        <dbReference type="Proteomes" id="UP000294480"/>
    </source>
</evidence>
<evidence type="ECO:0000256" key="6">
    <source>
        <dbReference type="ARBA" id="ARBA00022491"/>
    </source>
</evidence>
<comment type="subunit">
    <text evidence="3 15">Homodimer.</text>
</comment>
<dbReference type="GO" id="GO:0008270">
    <property type="term" value="F:zinc ion binding"/>
    <property type="evidence" value="ECO:0007669"/>
    <property type="project" value="TreeGrafter"/>
</dbReference>
<evidence type="ECO:0000256" key="13">
    <source>
        <dbReference type="PIRSR" id="PIRSR602481-1"/>
    </source>
</evidence>
<keyword evidence="12 15" id="KW-0804">Transcription</keyword>
<dbReference type="InterPro" id="IPR043135">
    <property type="entry name" value="Fur_C"/>
</dbReference>
<comment type="caution">
    <text evidence="16">The sequence shown here is derived from an EMBL/GenBank/DDBJ whole genome shotgun (WGS) entry which is preliminary data.</text>
</comment>
<dbReference type="GO" id="GO:1900705">
    <property type="term" value="P:negative regulation of siderophore biosynthetic process"/>
    <property type="evidence" value="ECO:0007669"/>
    <property type="project" value="TreeGrafter"/>
</dbReference>
<evidence type="ECO:0000256" key="10">
    <source>
        <dbReference type="ARBA" id="ARBA00023015"/>
    </source>
</evidence>
<dbReference type="FunFam" id="1.10.10.10:FF:000007">
    <property type="entry name" value="Ferric uptake regulation protein"/>
    <property type="match status" value="1"/>
</dbReference>
<proteinExistence type="inferred from homology"/>
<dbReference type="Proteomes" id="UP000294480">
    <property type="component" value="Unassembled WGS sequence"/>
</dbReference>
<protein>
    <recommendedName>
        <fullName evidence="4 15">Ferric uptake regulation protein</fullName>
    </recommendedName>
</protein>
<dbReference type="GO" id="GO:0032993">
    <property type="term" value="C:protein-DNA complex"/>
    <property type="evidence" value="ECO:0007669"/>
    <property type="project" value="UniProtKB-ARBA"/>
</dbReference>
<dbReference type="InterPro" id="IPR002481">
    <property type="entry name" value="FUR"/>
</dbReference>
<organism evidence="16 17">
    <name type="scientific">Hydromonas duriensis</name>
    <dbReference type="NCBI Taxonomy" id="1527608"/>
    <lineage>
        <taxon>Bacteria</taxon>
        <taxon>Pseudomonadati</taxon>
        <taxon>Pseudomonadota</taxon>
        <taxon>Betaproteobacteria</taxon>
        <taxon>Burkholderiales</taxon>
        <taxon>Burkholderiaceae</taxon>
        <taxon>Hydromonas</taxon>
    </lineage>
</organism>
<dbReference type="Gene3D" id="3.30.1490.190">
    <property type="match status" value="1"/>
</dbReference>